<comment type="similarity">
    <text evidence="7">Belongs to the binding-protein-dependent transport system permease family.</text>
</comment>
<keyword evidence="6 7" id="KW-0472">Membrane</keyword>
<evidence type="ECO:0000256" key="5">
    <source>
        <dbReference type="ARBA" id="ARBA00022989"/>
    </source>
</evidence>
<dbReference type="GO" id="GO:0015416">
    <property type="term" value="F:ABC-type phosphonate transporter activity"/>
    <property type="evidence" value="ECO:0007669"/>
    <property type="project" value="InterPro"/>
</dbReference>
<evidence type="ECO:0000256" key="3">
    <source>
        <dbReference type="ARBA" id="ARBA00022475"/>
    </source>
</evidence>
<dbReference type="Pfam" id="PF00528">
    <property type="entry name" value="BPD_transp_1"/>
    <property type="match status" value="1"/>
</dbReference>
<protein>
    <submittedName>
        <fullName evidence="9">Phosphonate ABC transporter, permease protein PhnE</fullName>
    </submittedName>
</protein>
<dbReference type="EMBL" id="SACR01000006">
    <property type="protein sequence ID" value="RVU43735.1"/>
    <property type="molecule type" value="Genomic_DNA"/>
</dbReference>
<proteinExistence type="inferred from homology"/>
<dbReference type="Gene3D" id="1.10.3720.10">
    <property type="entry name" value="MetI-like"/>
    <property type="match status" value="1"/>
</dbReference>
<feature type="transmembrane region" description="Helical" evidence="7">
    <location>
        <begin position="276"/>
        <end position="293"/>
    </location>
</feature>
<keyword evidence="2 7" id="KW-0813">Transport</keyword>
<name>A0A437RAI0_9BURK</name>
<reference evidence="9 10" key="1">
    <citation type="submission" date="2019-01" db="EMBL/GenBank/DDBJ databases">
        <authorList>
            <person name="Chen W.-M."/>
        </authorList>
    </citation>
    <scope>NUCLEOTIDE SEQUENCE [LARGE SCALE GENOMIC DNA]</scope>
    <source>
        <strain evidence="9 10">KYPY4</strain>
    </source>
</reference>
<comment type="caution">
    <text evidence="9">The sequence shown here is derived from an EMBL/GenBank/DDBJ whole genome shotgun (WGS) entry which is preliminary data.</text>
</comment>
<comment type="subcellular location">
    <subcellularLocation>
        <location evidence="1 7">Cell membrane</location>
        <topology evidence="1 7">Multi-pass membrane protein</topology>
    </subcellularLocation>
</comment>
<evidence type="ECO:0000256" key="6">
    <source>
        <dbReference type="ARBA" id="ARBA00023136"/>
    </source>
</evidence>
<dbReference type="AlphaFoldDB" id="A0A437RAI0"/>
<feature type="transmembrane region" description="Helical" evidence="7">
    <location>
        <begin position="251"/>
        <end position="270"/>
    </location>
</feature>
<evidence type="ECO:0000313" key="10">
    <source>
        <dbReference type="Proteomes" id="UP000285575"/>
    </source>
</evidence>
<keyword evidence="3" id="KW-1003">Cell membrane</keyword>
<dbReference type="InterPro" id="IPR000515">
    <property type="entry name" value="MetI-like"/>
</dbReference>
<accession>A0A437RAI0</accession>
<dbReference type="CDD" id="cd06261">
    <property type="entry name" value="TM_PBP2"/>
    <property type="match status" value="1"/>
</dbReference>
<dbReference type="PANTHER" id="PTHR30043:SF1">
    <property type="entry name" value="ABC TRANSPORT SYSTEM PERMEASE PROTEIN P69"/>
    <property type="match status" value="1"/>
</dbReference>
<feature type="transmembrane region" description="Helical" evidence="7">
    <location>
        <begin position="117"/>
        <end position="140"/>
    </location>
</feature>
<keyword evidence="4 7" id="KW-0812">Transmembrane</keyword>
<dbReference type="InterPro" id="IPR035906">
    <property type="entry name" value="MetI-like_sf"/>
</dbReference>
<evidence type="ECO:0000313" key="9">
    <source>
        <dbReference type="EMBL" id="RVU43735.1"/>
    </source>
</evidence>
<dbReference type="PANTHER" id="PTHR30043">
    <property type="entry name" value="PHOSPHONATES TRANSPORT SYSTEM PERMEASE PROTEIN"/>
    <property type="match status" value="1"/>
</dbReference>
<dbReference type="OrthoDB" id="8557224at2"/>
<dbReference type="GO" id="GO:0005886">
    <property type="term" value="C:plasma membrane"/>
    <property type="evidence" value="ECO:0007669"/>
    <property type="project" value="UniProtKB-SubCell"/>
</dbReference>
<evidence type="ECO:0000259" key="8">
    <source>
        <dbReference type="PROSITE" id="PS50928"/>
    </source>
</evidence>
<organism evidence="9 10">
    <name type="scientific">Rubrivivax rivuli</name>
    <dbReference type="NCBI Taxonomy" id="1862385"/>
    <lineage>
        <taxon>Bacteria</taxon>
        <taxon>Pseudomonadati</taxon>
        <taxon>Pseudomonadota</taxon>
        <taxon>Betaproteobacteria</taxon>
        <taxon>Burkholderiales</taxon>
        <taxon>Sphaerotilaceae</taxon>
        <taxon>Rubrivivax</taxon>
    </lineage>
</organism>
<evidence type="ECO:0000256" key="4">
    <source>
        <dbReference type="ARBA" id="ARBA00022692"/>
    </source>
</evidence>
<feature type="transmembrane region" description="Helical" evidence="7">
    <location>
        <begin position="160"/>
        <end position="186"/>
    </location>
</feature>
<gene>
    <name evidence="9" type="primary">phnE</name>
    <name evidence="9" type="ORF">EOE66_18840</name>
</gene>
<evidence type="ECO:0000256" key="1">
    <source>
        <dbReference type="ARBA" id="ARBA00004651"/>
    </source>
</evidence>
<feature type="domain" description="ABC transmembrane type-1" evidence="8">
    <location>
        <begin position="111"/>
        <end position="294"/>
    </location>
</feature>
<dbReference type="NCBIfam" id="TIGR01097">
    <property type="entry name" value="PhnE"/>
    <property type="match status" value="1"/>
</dbReference>
<dbReference type="PROSITE" id="PS50928">
    <property type="entry name" value="ABC_TM1"/>
    <property type="match status" value="1"/>
</dbReference>
<keyword evidence="5 7" id="KW-1133">Transmembrane helix</keyword>
<dbReference type="RefSeq" id="WP_128230293.1">
    <property type="nucleotide sequence ID" value="NZ_SACR01000006.1"/>
</dbReference>
<dbReference type="Proteomes" id="UP000285575">
    <property type="component" value="Unassembled WGS sequence"/>
</dbReference>
<evidence type="ECO:0000256" key="7">
    <source>
        <dbReference type="RuleBase" id="RU363032"/>
    </source>
</evidence>
<dbReference type="SUPFAM" id="SSF161098">
    <property type="entry name" value="MetI-like"/>
    <property type="match status" value="1"/>
</dbReference>
<evidence type="ECO:0000256" key="2">
    <source>
        <dbReference type="ARBA" id="ARBA00022448"/>
    </source>
</evidence>
<feature type="transmembrane region" description="Helical" evidence="7">
    <location>
        <begin position="25"/>
        <end position="46"/>
    </location>
</feature>
<sequence length="302" mass="32384">MNGATAPGQGRLQGLRVLNQGRRGFAALVAAYALLVAACLFTLLAAGDLSFGRNPWENLLKSLGDFARPSFLDVWFGPERLEYRSDDGTLLRVENRREVEANFLAALGRATWVTFQIATLGSLLAALLALPLGVLTARNLRAPRPLAWAAKGVLDVARAVHTLVFGLVLVGIVGLGPTAGILAIALHAMGTYGKLYAESIETLDMSAVEAVRATGATPTQVFFHAVWPSVLPQFVSNHLYVWEFNIRDSTILGLIGAGGLGLLISEAVSLFQWSRLATLLLVVIALVMAFDALSRRIRVALL</sequence>
<keyword evidence="10" id="KW-1185">Reference proteome</keyword>
<dbReference type="InterPro" id="IPR005769">
    <property type="entry name" value="PhnE/PtxC"/>
</dbReference>